<comment type="caution">
    <text evidence="1">The sequence shown here is derived from an EMBL/GenBank/DDBJ whole genome shotgun (WGS) entry which is preliminary data.</text>
</comment>
<dbReference type="RefSeq" id="WP_135471743.1">
    <property type="nucleotide sequence ID" value="NZ_SJSA01000001.1"/>
</dbReference>
<dbReference type="GeneID" id="82150911"/>
<gene>
    <name evidence="2" type="ORF">EZ315_08910</name>
    <name evidence="1" type="ORF">EZ315_14045</name>
</gene>
<dbReference type="InterPro" id="IPR024356">
    <property type="entry name" value="DUF3873"/>
</dbReference>
<evidence type="ECO:0000313" key="1">
    <source>
        <dbReference type="EMBL" id="TGG36942.1"/>
    </source>
</evidence>
<proteinExistence type="predicted"/>
<dbReference type="EMBL" id="SJSA01000002">
    <property type="protein sequence ID" value="TGG36942.1"/>
    <property type="molecule type" value="Genomic_DNA"/>
</dbReference>
<keyword evidence="3" id="KW-1185">Reference proteome</keyword>
<dbReference type="Pfam" id="PF12989">
    <property type="entry name" value="DUF3873"/>
    <property type="match status" value="1"/>
</dbReference>
<reference evidence="1 3" key="1">
    <citation type="submission" date="2019-02" db="EMBL/GenBank/DDBJ databases">
        <title>Isolation and identification of novel species under the genus Muribaculum.</title>
        <authorList>
            <person name="Miyake S."/>
            <person name="Ding Y."/>
            <person name="Low A."/>
            <person name="Soh M."/>
            <person name="Seedorf H."/>
        </authorList>
    </citation>
    <scope>NUCLEOTIDE SEQUENCE [LARGE SCALE GENOMIC DNA]</scope>
    <source>
        <strain evidence="1 3">TLL-A3</strain>
    </source>
</reference>
<evidence type="ECO:0000313" key="3">
    <source>
        <dbReference type="Proteomes" id="UP000297635"/>
    </source>
</evidence>
<accession>A0A4Z0V1D4</accession>
<dbReference type="EMBL" id="SJSA01000001">
    <property type="protein sequence ID" value="TGG40775.1"/>
    <property type="molecule type" value="Genomic_DNA"/>
</dbReference>
<sequence length="65" mass="7887">MTQNGISTTQRGQEQYEAFYYTHRGERVEQIMYDYRTEYGELFSVVAPTLKECRQKRDEWLAKKK</sequence>
<evidence type="ECO:0000313" key="2">
    <source>
        <dbReference type="EMBL" id="TGG40775.1"/>
    </source>
</evidence>
<name>A0A4Z0V1D4_9BACT</name>
<dbReference type="AlphaFoldDB" id="A0A4Z0V1D4"/>
<protein>
    <submittedName>
        <fullName evidence="1">DUF3873 domain-containing protein</fullName>
    </submittedName>
</protein>
<organism evidence="1 3">
    <name type="scientific">Duncaniella freteri</name>
    <dbReference type="NCBI Taxonomy" id="2530391"/>
    <lineage>
        <taxon>Bacteria</taxon>
        <taxon>Pseudomonadati</taxon>
        <taxon>Bacteroidota</taxon>
        <taxon>Bacteroidia</taxon>
        <taxon>Bacteroidales</taxon>
        <taxon>Muribaculaceae</taxon>
        <taxon>Duncaniella</taxon>
    </lineage>
</organism>
<dbReference type="Proteomes" id="UP000297635">
    <property type="component" value="Unassembled WGS sequence"/>
</dbReference>